<feature type="region of interest" description="Disordered" evidence="1">
    <location>
        <begin position="1"/>
        <end position="24"/>
    </location>
</feature>
<proteinExistence type="predicted"/>
<protein>
    <submittedName>
        <fullName evidence="2">Single-stranded DNA-binding protein</fullName>
    </submittedName>
</protein>
<evidence type="ECO:0000256" key="1">
    <source>
        <dbReference type="SAM" id="MobiDB-lite"/>
    </source>
</evidence>
<accession>A0A518V9G3</accession>
<dbReference type="GO" id="GO:0003677">
    <property type="term" value="F:DNA binding"/>
    <property type="evidence" value="ECO:0007669"/>
    <property type="project" value="UniProtKB-KW"/>
</dbReference>
<name>A0A518V9G3_BRELA</name>
<keyword evidence="2" id="KW-0238">DNA-binding</keyword>
<reference evidence="2 3" key="1">
    <citation type="submission" date="2018-11" db="EMBL/GenBank/DDBJ databases">
        <title>Phylogenetic determinants of toxin gene distribution in genomes of Brevibacillus laterosporus.</title>
        <authorList>
            <person name="Glare T.R."/>
            <person name="Durrant A."/>
            <person name="Berry C."/>
            <person name="Palma L."/>
            <person name="Ormskirk M."/>
            <person name="Cox M.O."/>
        </authorList>
    </citation>
    <scope>NUCLEOTIDE SEQUENCE [LARGE SCALE GENOMIC DNA]</scope>
    <source>
        <strain evidence="2 3">1821L</strain>
    </source>
</reference>
<dbReference type="OrthoDB" id="2475580at2"/>
<dbReference type="AlphaFoldDB" id="A0A518V9G3"/>
<dbReference type="EMBL" id="CP033464">
    <property type="protein sequence ID" value="QDX93599.1"/>
    <property type="molecule type" value="Genomic_DNA"/>
</dbReference>
<gene>
    <name evidence="2" type="ORF">EEL30_15615</name>
</gene>
<evidence type="ECO:0000313" key="3">
    <source>
        <dbReference type="Proteomes" id="UP000319432"/>
    </source>
</evidence>
<keyword evidence="3" id="KW-1185">Reference proteome</keyword>
<dbReference type="Proteomes" id="UP000319432">
    <property type="component" value="Chromosome"/>
</dbReference>
<organism evidence="2 3">
    <name type="scientific">Brevibacillus laterosporus</name>
    <name type="common">Bacillus laterosporus</name>
    <dbReference type="NCBI Taxonomy" id="1465"/>
    <lineage>
        <taxon>Bacteria</taxon>
        <taxon>Bacillati</taxon>
        <taxon>Bacillota</taxon>
        <taxon>Bacilli</taxon>
        <taxon>Bacillales</taxon>
        <taxon>Paenibacillaceae</taxon>
        <taxon>Brevibacillus</taxon>
    </lineage>
</organism>
<evidence type="ECO:0000313" key="2">
    <source>
        <dbReference type="EMBL" id="QDX93599.1"/>
    </source>
</evidence>
<feature type="compositionally biased region" description="Basic and acidic residues" evidence="1">
    <location>
        <begin position="1"/>
        <end position="17"/>
    </location>
</feature>
<sequence length="254" mass="28522">MGIREKLKEREEARDKAAQGAGGGINAGLPEGVTRYVKLGQELTGGKTYVLLAPYGQWYFYYTHEDGDKYPSRETYYRKHTCTHSPKVAPANDDESGTLFDQYAKSNANVCLSCKAKAKRKLYFMVPVYDPEYKTWRVLDLKEFHAKNIMDDFDKIQLTAQKFKPDYTLVGDAVTIAKTSDGKSYSMESGNLDGTVIEAARAFTGSAEIKYEELANFRTEDDIREILGKATKNVDKTVLEDGVPITVSDEDLPF</sequence>